<accession>A0A7G1G2Q0</accession>
<dbReference type="AlphaFoldDB" id="A0A7G1G2Q0"/>
<dbReference type="InParanoid" id="A0A7G1G2Q0"/>
<evidence type="ECO:0000313" key="1">
    <source>
        <dbReference type="EMBL" id="BBE30145.1"/>
    </source>
</evidence>
<organism evidence="1 2">
    <name type="scientific">Tepiditoga spiralis</name>
    <dbReference type="NCBI Taxonomy" id="2108365"/>
    <lineage>
        <taxon>Bacteria</taxon>
        <taxon>Thermotogati</taxon>
        <taxon>Thermotogota</taxon>
        <taxon>Thermotogae</taxon>
        <taxon>Petrotogales</taxon>
        <taxon>Petrotogaceae</taxon>
        <taxon>Tepiditoga</taxon>
    </lineage>
</organism>
<keyword evidence="2" id="KW-1185">Reference proteome</keyword>
<dbReference type="RefSeq" id="WP_190615273.1">
    <property type="nucleotide sequence ID" value="NZ_AP018712.1"/>
</dbReference>
<proteinExistence type="predicted"/>
<name>A0A7G1G2Q0_9BACT</name>
<dbReference type="EMBL" id="AP018712">
    <property type="protein sequence ID" value="BBE30145.1"/>
    <property type="molecule type" value="Genomic_DNA"/>
</dbReference>
<sequence length="311" mass="36972">MKKFLILSLLILSIVAYSLTNDEIRYIATAYNKGFSRSIEEIKKYSMKENYLYDDFILNYYNYFLGKMELKDVLKSKTIISDKPFIPTKTYLKRSIEFKTYLNNIIDKNKNIIYEKIPILNKKSKKLNPTIIKKFKKREILKERVYKLLKAYKINMNDLNNYAEAIVDYTYTYLNSNITFYRKYNISSNFFKEKIVVKDIPVELLLSFMVAESRLRPYSYRIEIKNDKIYAFSIGFTHILVDADFAYISNVNDKFGNNKFDMYNFNLLSSLYFGNEKNKENYLSDIDLITLRGSILYASVLLQLIYEKIVL</sequence>
<evidence type="ECO:0000313" key="2">
    <source>
        <dbReference type="Proteomes" id="UP000516361"/>
    </source>
</evidence>
<dbReference type="Proteomes" id="UP000516361">
    <property type="component" value="Chromosome"/>
</dbReference>
<gene>
    <name evidence="1" type="ORF">OSSY52_02860</name>
</gene>
<dbReference type="KEGG" id="ocy:OSSY52_02860"/>
<reference evidence="1 2" key="1">
    <citation type="submission" date="2018-06" db="EMBL/GenBank/DDBJ databases">
        <title>Genome sequencing of Oceanotoga sp. sy52.</title>
        <authorList>
            <person name="Mori K."/>
        </authorList>
    </citation>
    <scope>NUCLEOTIDE SEQUENCE [LARGE SCALE GENOMIC DNA]</scope>
    <source>
        <strain evidence="2">sy52</strain>
    </source>
</reference>
<protein>
    <submittedName>
        <fullName evidence="1">Uncharacterized protein</fullName>
    </submittedName>
</protein>